<dbReference type="OrthoDB" id="3647at2759"/>
<dbReference type="SUPFAM" id="SSF53335">
    <property type="entry name" value="S-adenosyl-L-methionine-dependent methyltransferases"/>
    <property type="match status" value="1"/>
</dbReference>
<dbReference type="InterPro" id="IPR029063">
    <property type="entry name" value="SAM-dependent_MTases_sf"/>
</dbReference>
<evidence type="ECO:0000313" key="4">
    <source>
        <dbReference type="EMBL" id="EXU98848.1"/>
    </source>
</evidence>
<dbReference type="GO" id="GO:0032259">
    <property type="term" value="P:methylation"/>
    <property type="evidence" value="ECO:0007669"/>
    <property type="project" value="UniProtKB-KW"/>
</dbReference>
<evidence type="ECO:0000259" key="3">
    <source>
        <dbReference type="Pfam" id="PF13649"/>
    </source>
</evidence>
<dbReference type="AlphaFoldDB" id="A0A014N0Z2"/>
<name>A0A014N0Z2_9HYPO</name>
<gene>
    <name evidence="4" type="ORF">X797_008085</name>
</gene>
<dbReference type="EMBL" id="JELW01000023">
    <property type="protein sequence ID" value="EXU98848.1"/>
    <property type="molecule type" value="Genomic_DNA"/>
</dbReference>
<comment type="caution">
    <text evidence="4">The sequence shown here is derived from an EMBL/GenBank/DDBJ whole genome shotgun (WGS) entry which is preliminary data.</text>
</comment>
<dbReference type="HOGENOM" id="CLU_049749_3_1_1"/>
<feature type="domain" description="Methyltransferase" evidence="3">
    <location>
        <begin position="41"/>
        <end position="139"/>
    </location>
</feature>
<evidence type="ECO:0000313" key="5">
    <source>
        <dbReference type="Proteomes" id="UP000030151"/>
    </source>
</evidence>
<sequence length="266" mass="30015">MTQYDSIGSSYLVVGELLFKQMELAMVRRTIRPLLKPDAKIVEFACGTGFYTQEILSWTTLTMTAMDISPVMLGIASKSLSTSDSGRVRFVLGDGTISTSYAPDNSIGFFDCAFGGWFLNYTEKRSGLVAMFATISHNLSHDGVFVGVVPHPADDLVTRKEAYSRPPLDRMWPRLEYIKEIDEGSGWRSRIHLNEDVSFLAAHMKKSVYETAAREGGFRGKLRWISEGIQELGFKDRWIEQFNLTGEEYNIREANPVMGLLIVWKN</sequence>
<dbReference type="GO" id="GO:0008168">
    <property type="term" value="F:methyltransferase activity"/>
    <property type="evidence" value="ECO:0007669"/>
    <property type="project" value="UniProtKB-KW"/>
</dbReference>
<dbReference type="Proteomes" id="UP000030151">
    <property type="component" value="Unassembled WGS sequence"/>
</dbReference>
<protein>
    <submittedName>
        <fullName evidence="4">S-adenosylmethionine-dependent methyltransferase family protein</fullName>
    </submittedName>
</protein>
<dbReference type="Gene3D" id="3.40.50.150">
    <property type="entry name" value="Vaccinia Virus protein VP39"/>
    <property type="match status" value="1"/>
</dbReference>
<keyword evidence="1 4" id="KW-0489">Methyltransferase</keyword>
<dbReference type="eggNOG" id="ENOG502SRY2">
    <property type="taxonomic scope" value="Eukaryota"/>
</dbReference>
<dbReference type="CDD" id="cd02440">
    <property type="entry name" value="AdoMet_MTases"/>
    <property type="match status" value="1"/>
</dbReference>
<dbReference type="PANTHER" id="PTHR43861">
    <property type="entry name" value="TRANS-ACONITATE 2-METHYLTRANSFERASE-RELATED"/>
    <property type="match status" value="1"/>
</dbReference>
<proteinExistence type="predicted"/>
<keyword evidence="2 4" id="KW-0808">Transferase</keyword>
<evidence type="ECO:0000256" key="2">
    <source>
        <dbReference type="ARBA" id="ARBA00022679"/>
    </source>
</evidence>
<accession>A0A014N0Z2</accession>
<dbReference type="PANTHER" id="PTHR43861:SF1">
    <property type="entry name" value="TRANS-ACONITATE 2-METHYLTRANSFERASE"/>
    <property type="match status" value="1"/>
</dbReference>
<evidence type="ECO:0000256" key="1">
    <source>
        <dbReference type="ARBA" id="ARBA00022603"/>
    </source>
</evidence>
<reference evidence="4 5" key="1">
    <citation type="submission" date="2014-02" db="EMBL/GenBank/DDBJ databases">
        <title>The genome sequence of the entomopathogenic fungus Metarhizium robertsii ARSEF 2575.</title>
        <authorList>
            <person name="Giuliano Garisto Donzelli B."/>
            <person name="Roe B.A."/>
            <person name="Macmil S.L."/>
            <person name="Krasnoff S.B."/>
            <person name="Gibson D.M."/>
        </authorList>
    </citation>
    <scope>NUCLEOTIDE SEQUENCE [LARGE SCALE GENOMIC DNA]</scope>
    <source>
        <strain evidence="4 5">ARSEF 2575</strain>
    </source>
</reference>
<dbReference type="Pfam" id="PF13649">
    <property type="entry name" value="Methyltransf_25"/>
    <property type="match status" value="1"/>
</dbReference>
<dbReference type="InterPro" id="IPR041698">
    <property type="entry name" value="Methyltransf_25"/>
</dbReference>
<organism evidence="4 5">
    <name type="scientific">Metarhizium robertsii</name>
    <dbReference type="NCBI Taxonomy" id="568076"/>
    <lineage>
        <taxon>Eukaryota</taxon>
        <taxon>Fungi</taxon>
        <taxon>Dikarya</taxon>
        <taxon>Ascomycota</taxon>
        <taxon>Pezizomycotina</taxon>
        <taxon>Sordariomycetes</taxon>
        <taxon>Hypocreomycetidae</taxon>
        <taxon>Hypocreales</taxon>
        <taxon>Clavicipitaceae</taxon>
        <taxon>Metarhizium</taxon>
    </lineage>
</organism>